<keyword evidence="1" id="KW-0808">Transferase</keyword>
<dbReference type="Pfam" id="PF06293">
    <property type="entry name" value="Kdo"/>
    <property type="match status" value="1"/>
</dbReference>
<protein>
    <submittedName>
        <fullName evidence="1">3-deoxy-D-manno-octulosonic-acid kinase</fullName>
    </submittedName>
</protein>
<dbReference type="InterPro" id="IPR011009">
    <property type="entry name" value="Kinase-like_dom_sf"/>
</dbReference>
<dbReference type="GO" id="GO:0016301">
    <property type="term" value="F:kinase activity"/>
    <property type="evidence" value="ECO:0007669"/>
    <property type="project" value="UniProtKB-KW"/>
</dbReference>
<dbReference type="AlphaFoldDB" id="A0A517NMK1"/>
<keyword evidence="2" id="KW-1185">Reference proteome</keyword>
<dbReference type="Gene3D" id="1.10.510.10">
    <property type="entry name" value="Transferase(Phosphotransferase) domain 1"/>
    <property type="match status" value="1"/>
</dbReference>
<dbReference type="Proteomes" id="UP000319817">
    <property type="component" value="Chromosome"/>
</dbReference>
<evidence type="ECO:0000313" key="2">
    <source>
        <dbReference type="Proteomes" id="UP000319817"/>
    </source>
</evidence>
<dbReference type="EMBL" id="CP036526">
    <property type="protein sequence ID" value="QDT08365.1"/>
    <property type="molecule type" value="Genomic_DNA"/>
</dbReference>
<dbReference type="SUPFAM" id="SSF56112">
    <property type="entry name" value="Protein kinase-like (PK-like)"/>
    <property type="match status" value="1"/>
</dbReference>
<keyword evidence="1" id="KW-0418">Kinase</keyword>
<organism evidence="1 2">
    <name type="scientific">Stieleria marina</name>
    <dbReference type="NCBI Taxonomy" id="1930275"/>
    <lineage>
        <taxon>Bacteria</taxon>
        <taxon>Pseudomonadati</taxon>
        <taxon>Planctomycetota</taxon>
        <taxon>Planctomycetia</taxon>
        <taxon>Pirellulales</taxon>
        <taxon>Pirellulaceae</taxon>
        <taxon>Stieleria</taxon>
    </lineage>
</organism>
<name>A0A517NMK1_9BACT</name>
<gene>
    <name evidence="1" type="ORF">K239x_03030</name>
</gene>
<dbReference type="OrthoDB" id="207624at2"/>
<reference evidence="1 2" key="1">
    <citation type="submission" date="2019-02" db="EMBL/GenBank/DDBJ databases">
        <title>Deep-cultivation of Planctomycetes and their phenomic and genomic characterization uncovers novel biology.</title>
        <authorList>
            <person name="Wiegand S."/>
            <person name="Jogler M."/>
            <person name="Boedeker C."/>
            <person name="Pinto D."/>
            <person name="Vollmers J."/>
            <person name="Rivas-Marin E."/>
            <person name="Kohn T."/>
            <person name="Peeters S.H."/>
            <person name="Heuer A."/>
            <person name="Rast P."/>
            <person name="Oberbeckmann S."/>
            <person name="Bunk B."/>
            <person name="Jeske O."/>
            <person name="Meyerdierks A."/>
            <person name="Storesund J.E."/>
            <person name="Kallscheuer N."/>
            <person name="Luecker S."/>
            <person name="Lage O.M."/>
            <person name="Pohl T."/>
            <person name="Merkel B.J."/>
            <person name="Hornburger P."/>
            <person name="Mueller R.-W."/>
            <person name="Bruemmer F."/>
            <person name="Labrenz M."/>
            <person name="Spormann A.M."/>
            <person name="Op den Camp H."/>
            <person name="Overmann J."/>
            <person name="Amann R."/>
            <person name="Jetten M.S.M."/>
            <person name="Mascher T."/>
            <person name="Medema M.H."/>
            <person name="Devos D.P."/>
            <person name="Kaster A.-K."/>
            <person name="Ovreas L."/>
            <person name="Rohde M."/>
            <person name="Galperin M.Y."/>
            <person name="Jogler C."/>
        </authorList>
    </citation>
    <scope>NUCLEOTIDE SEQUENCE [LARGE SCALE GENOMIC DNA]</scope>
    <source>
        <strain evidence="1 2">K23_9</strain>
    </source>
</reference>
<evidence type="ECO:0000313" key="1">
    <source>
        <dbReference type="EMBL" id="QDT08365.1"/>
    </source>
</evidence>
<proteinExistence type="predicted"/>
<accession>A0A517NMK1</accession>
<sequence>MTKVRHEPSQLIYQCALDFGILGHLANDEGPGFANRIEDVTMIKRSSRDLLRPAWSVDPQVVRFDSRVDDSLLSDLVNEIESTMKAGETYKRCRARWVSRIDLPSGPVVVKLFTERSARHALKQRFQRSRARRAAEKAFRYTEYGFNTPQPLAILQEQRGPFRGNSCIIYEYIDGANIAAGSWRMLSGVAELQGKSGLEYIYGQIRETRDRLIQAGLAHCDCHAGNFMFDRQGRLYLLDLDSIKPARVRRRNGPRMHYLFDLLERGITTRANADAA</sequence>